<organism evidence="1 2">
    <name type="scientific">Hypsizygus marmoreus</name>
    <name type="common">White beech mushroom</name>
    <name type="synonym">Agaricus marmoreus</name>
    <dbReference type="NCBI Taxonomy" id="39966"/>
    <lineage>
        <taxon>Eukaryota</taxon>
        <taxon>Fungi</taxon>
        <taxon>Dikarya</taxon>
        <taxon>Basidiomycota</taxon>
        <taxon>Agaricomycotina</taxon>
        <taxon>Agaricomycetes</taxon>
        <taxon>Agaricomycetidae</taxon>
        <taxon>Agaricales</taxon>
        <taxon>Tricholomatineae</taxon>
        <taxon>Lyophyllaceae</taxon>
        <taxon>Hypsizygus</taxon>
    </lineage>
</organism>
<accession>A0A369J859</accession>
<dbReference type="AlphaFoldDB" id="A0A369J859"/>
<keyword evidence="2" id="KW-1185">Reference proteome</keyword>
<dbReference type="Proteomes" id="UP000076154">
    <property type="component" value="Unassembled WGS sequence"/>
</dbReference>
<protein>
    <submittedName>
        <fullName evidence="1">Uncharacterized protein</fullName>
    </submittedName>
</protein>
<evidence type="ECO:0000313" key="2">
    <source>
        <dbReference type="Proteomes" id="UP000076154"/>
    </source>
</evidence>
<name>A0A369J859_HYPMA</name>
<gene>
    <name evidence="1" type="ORF">Hypma_002590</name>
</gene>
<proteinExistence type="predicted"/>
<evidence type="ECO:0000313" key="1">
    <source>
        <dbReference type="EMBL" id="RDB16777.1"/>
    </source>
</evidence>
<sequence>MLEAWLKTTLCEQAVSVLVGLGGLEEFKRIRPHARSGQMYCIFRIDLRHTDGKIIGNIQRFRLYQEFPPPHHHLVSSQPR</sequence>
<comment type="caution">
    <text evidence="1">The sequence shown here is derived from an EMBL/GenBank/DDBJ whole genome shotgun (WGS) entry which is preliminary data.</text>
</comment>
<dbReference type="InParanoid" id="A0A369J859"/>
<dbReference type="EMBL" id="LUEZ02000122">
    <property type="protein sequence ID" value="RDB16777.1"/>
    <property type="molecule type" value="Genomic_DNA"/>
</dbReference>
<reference evidence="1" key="1">
    <citation type="submission" date="2018-04" db="EMBL/GenBank/DDBJ databases">
        <title>Whole genome sequencing of Hypsizygus marmoreus.</title>
        <authorList>
            <person name="Choi I.-G."/>
            <person name="Min B."/>
            <person name="Kim J.-G."/>
            <person name="Kim S."/>
            <person name="Oh Y.-L."/>
            <person name="Kong W.-S."/>
            <person name="Park H."/>
            <person name="Jeong J."/>
            <person name="Song E.-S."/>
        </authorList>
    </citation>
    <scope>NUCLEOTIDE SEQUENCE [LARGE SCALE GENOMIC DNA]</scope>
    <source>
        <strain evidence="1">51987-8</strain>
    </source>
</reference>